<dbReference type="Pfam" id="PF00531">
    <property type="entry name" value="Death"/>
    <property type="match status" value="1"/>
</dbReference>
<proteinExistence type="predicted"/>
<dbReference type="STRING" id="283909.R7VLQ2"/>
<organism evidence="3">
    <name type="scientific">Capitella teleta</name>
    <name type="common">Polychaete worm</name>
    <dbReference type="NCBI Taxonomy" id="283909"/>
    <lineage>
        <taxon>Eukaryota</taxon>
        <taxon>Metazoa</taxon>
        <taxon>Spiralia</taxon>
        <taxon>Lophotrochozoa</taxon>
        <taxon>Annelida</taxon>
        <taxon>Polychaeta</taxon>
        <taxon>Sedentaria</taxon>
        <taxon>Scolecida</taxon>
        <taxon>Capitellidae</taxon>
        <taxon>Capitella</taxon>
    </lineage>
</organism>
<dbReference type="AlphaFoldDB" id="R7VLQ2"/>
<reference evidence="3 5" key="2">
    <citation type="journal article" date="2013" name="Nature">
        <title>Insights into bilaterian evolution from three spiralian genomes.</title>
        <authorList>
            <person name="Simakov O."/>
            <person name="Marletaz F."/>
            <person name="Cho S.J."/>
            <person name="Edsinger-Gonzales E."/>
            <person name="Havlak P."/>
            <person name="Hellsten U."/>
            <person name="Kuo D.H."/>
            <person name="Larsson T."/>
            <person name="Lv J."/>
            <person name="Arendt D."/>
            <person name="Savage R."/>
            <person name="Osoegawa K."/>
            <person name="de Jong P."/>
            <person name="Grimwood J."/>
            <person name="Chapman J.A."/>
            <person name="Shapiro H."/>
            <person name="Aerts A."/>
            <person name="Otillar R.P."/>
            <person name="Terry A.Y."/>
            <person name="Boore J.L."/>
            <person name="Grigoriev I.V."/>
            <person name="Lindberg D.R."/>
            <person name="Seaver E.C."/>
            <person name="Weisblat D.A."/>
            <person name="Putnam N.H."/>
            <person name="Rokhsar D.S."/>
        </authorList>
    </citation>
    <scope>NUCLEOTIDE SEQUENCE</scope>
    <source>
        <strain evidence="3 5">I ESC-2004</strain>
    </source>
</reference>
<dbReference type="InterPro" id="IPR011029">
    <property type="entry name" value="DEATH-like_dom_sf"/>
</dbReference>
<dbReference type="InterPro" id="IPR000157">
    <property type="entry name" value="TIR_dom"/>
</dbReference>
<dbReference type="SUPFAM" id="SSF47986">
    <property type="entry name" value="DEATH domain"/>
    <property type="match status" value="1"/>
</dbReference>
<accession>R7VLQ2</accession>
<evidence type="ECO:0000259" key="2">
    <source>
        <dbReference type="PROSITE" id="PS50017"/>
    </source>
</evidence>
<dbReference type="EMBL" id="AMQN01016248">
    <property type="status" value="NOT_ANNOTATED_CDS"/>
    <property type="molecule type" value="Genomic_DNA"/>
</dbReference>
<evidence type="ECO:0000256" key="1">
    <source>
        <dbReference type="SAM" id="Coils"/>
    </source>
</evidence>
<reference evidence="5" key="1">
    <citation type="submission" date="2012-12" db="EMBL/GenBank/DDBJ databases">
        <authorList>
            <person name="Hellsten U."/>
            <person name="Grimwood J."/>
            <person name="Chapman J.A."/>
            <person name="Shapiro H."/>
            <person name="Aerts A."/>
            <person name="Otillar R.P."/>
            <person name="Terry A.Y."/>
            <person name="Boore J.L."/>
            <person name="Simakov O."/>
            <person name="Marletaz F."/>
            <person name="Cho S.-J."/>
            <person name="Edsinger-Gonzales E."/>
            <person name="Havlak P."/>
            <person name="Kuo D.-H."/>
            <person name="Larsson T."/>
            <person name="Lv J."/>
            <person name="Arendt D."/>
            <person name="Savage R."/>
            <person name="Osoegawa K."/>
            <person name="de Jong P."/>
            <person name="Lindberg D.R."/>
            <person name="Seaver E.C."/>
            <person name="Weisblat D.A."/>
            <person name="Putnam N.H."/>
            <person name="Grigoriev I.V."/>
            <person name="Rokhsar D.S."/>
        </authorList>
    </citation>
    <scope>NUCLEOTIDE SEQUENCE</scope>
    <source>
        <strain evidence="5">I ESC-2004</strain>
    </source>
</reference>
<feature type="coiled-coil region" evidence="1">
    <location>
        <begin position="339"/>
        <end position="373"/>
    </location>
</feature>
<dbReference type="EMBL" id="KB291875">
    <property type="protein sequence ID" value="ELU18481.1"/>
    <property type="molecule type" value="Genomic_DNA"/>
</dbReference>
<keyword evidence="1" id="KW-0175">Coiled coil</keyword>
<evidence type="ECO:0000313" key="5">
    <source>
        <dbReference type="Proteomes" id="UP000014760"/>
    </source>
</evidence>
<gene>
    <name evidence="3" type="ORF">CAPTEDRAFT_217584</name>
</gene>
<dbReference type="PANTHER" id="PTHR47508">
    <property type="entry name" value="SAM DOMAIN-CONTAINING PROTEIN-RELATED"/>
    <property type="match status" value="1"/>
</dbReference>
<dbReference type="SMART" id="SM00005">
    <property type="entry name" value="DEATH"/>
    <property type="match status" value="1"/>
</dbReference>
<evidence type="ECO:0000313" key="4">
    <source>
        <dbReference type="EnsemblMetazoa" id="CapteP217584"/>
    </source>
</evidence>
<dbReference type="GO" id="GO:0007165">
    <property type="term" value="P:signal transduction"/>
    <property type="evidence" value="ECO:0007669"/>
    <property type="project" value="InterPro"/>
</dbReference>
<dbReference type="Proteomes" id="UP000014760">
    <property type="component" value="Unassembled WGS sequence"/>
</dbReference>
<reference evidence="4" key="3">
    <citation type="submission" date="2015-06" db="UniProtKB">
        <authorList>
            <consortium name="EnsemblMetazoa"/>
        </authorList>
    </citation>
    <scope>IDENTIFICATION</scope>
</reference>
<dbReference type="EnsemblMetazoa" id="CapteT217584">
    <property type="protein sequence ID" value="CapteP217584"/>
    <property type="gene ID" value="CapteG217584"/>
</dbReference>
<dbReference type="Gene3D" id="1.10.533.10">
    <property type="entry name" value="Death Domain, Fas"/>
    <property type="match status" value="1"/>
</dbReference>
<dbReference type="PROSITE" id="PS50017">
    <property type="entry name" value="DEATH_DOMAIN"/>
    <property type="match status" value="1"/>
</dbReference>
<dbReference type="PANTHER" id="PTHR47508:SF1">
    <property type="entry name" value="NON-SPECIFIC SERINE_THREONINE PROTEIN KINASE"/>
    <property type="match status" value="1"/>
</dbReference>
<dbReference type="InterPro" id="IPR000488">
    <property type="entry name" value="Death_dom"/>
</dbReference>
<dbReference type="OrthoDB" id="6078042at2759"/>
<feature type="domain" description="Death" evidence="2">
    <location>
        <begin position="396"/>
        <end position="461"/>
    </location>
</feature>
<dbReference type="Pfam" id="PF13676">
    <property type="entry name" value="TIR_2"/>
    <property type="match status" value="1"/>
</dbReference>
<keyword evidence="5" id="KW-1185">Reference proteome</keyword>
<name>R7VLQ2_CAPTE</name>
<protein>
    <recommendedName>
        <fullName evidence="2">Death domain-containing protein</fullName>
    </recommendedName>
</protein>
<dbReference type="Gene3D" id="3.40.50.10140">
    <property type="entry name" value="Toll/interleukin-1 receptor homology (TIR) domain"/>
    <property type="match status" value="1"/>
</dbReference>
<dbReference type="InterPro" id="IPR035897">
    <property type="entry name" value="Toll_tir_struct_dom_sf"/>
</dbReference>
<evidence type="ECO:0000313" key="3">
    <source>
        <dbReference type="EMBL" id="ELU18481.1"/>
    </source>
</evidence>
<dbReference type="HOGENOM" id="CLU_407257_0_0_1"/>
<sequence>MESLAEDIRRAQSGEQRQELSRKYNKFDKEGSKHECIAVVRACIDSCKEDNSSTGRRDHIDSHESIRQSSLRLFRSAFDCELIDHPLQAAAHKTYTQDEIQELLGIIQKKDSELEDQANDIVTEMEPLVHLLGETGVELIDMYLNEENLRLGNLRIYMFKAKPELFDGKIEAIAEMTATCPEDGVKNSSLSLFHEVSQTKPQYMTKSACALADDVMNKDCNSAHLSLMIFTKLSDARPELVEQYGMNIIEAIRRMDPFAQHGALALIGLAKHYVVSRTLQMPYILRCIGPGLMARSLSTVHKEIKQQKDEMVELDDWLDSLDDDMVKLGEDVKENKDAITGVKNDVVEKNKRLDEMEEVVDDALDKVEDLDHKTLSHAPVWSRDVADLLNVEVETDWRLLSQRLGYTKDDIRNWAAQLNPSLSMLDEWFASHKTREATSAIQKNLEEMNRMDAAEIVERALAIAGSSNETMSSALMDVSGLSAILRTSDAASNLPTPDESIISEDSMYRNWWDPPDEDLFVKPRKVEETQSVHVRDRFMPRTVVSNLNNVDVEQPEVFISYQWAKQAHIKAMYQRLSQLGFSCWLDIMQMGGGDSLYDKIERGIRGCRVVLSCVTSKYSMSANCRREVSLAGATKKPIIPIVLERIMWLPDGTMATAFTQVPFIQFNEDVGVQED</sequence>
<dbReference type="SUPFAM" id="SSF52200">
    <property type="entry name" value="Toll/Interleukin receptor TIR domain"/>
    <property type="match status" value="1"/>
</dbReference>